<sequence>MLALSLSKTKRGCDFMQKGEARKEFNAENLFSLCSNYEFVLVLVKSFSRVELKKNQRSINDTETTFDEKISTIYPTDFKILRCRVVE</sequence>
<proteinExistence type="predicted"/>
<keyword evidence="2" id="KW-1185">Reference proteome</keyword>
<evidence type="ECO:0000313" key="1">
    <source>
        <dbReference type="EMBL" id="CRK97072.1"/>
    </source>
</evidence>
<gene>
    <name evidence="1" type="ORF">CLUMA_CG010501</name>
</gene>
<reference evidence="1 2" key="1">
    <citation type="submission" date="2015-04" db="EMBL/GenBank/DDBJ databases">
        <authorList>
            <person name="Syromyatnikov M.Y."/>
            <person name="Popov V.N."/>
        </authorList>
    </citation>
    <scope>NUCLEOTIDE SEQUENCE [LARGE SCALE GENOMIC DNA]</scope>
</reference>
<evidence type="ECO:0000313" key="2">
    <source>
        <dbReference type="Proteomes" id="UP000183832"/>
    </source>
</evidence>
<protein>
    <submittedName>
        <fullName evidence="1">CLUMA_CG010501, isoform A</fullName>
    </submittedName>
</protein>
<dbReference type="Proteomes" id="UP000183832">
    <property type="component" value="Unassembled WGS sequence"/>
</dbReference>
<accession>A0A1J1I9Y9</accession>
<dbReference type="AlphaFoldDB" id="A0A1J1I9Y9"/>
<dbReference type="EMBL" id="CVRI01000046">
    <property type="protein sequence ID" value="CRK97072.1"/>
    <property type="molecule type" value="Genomic_DNA"/>
</dbReference>
<organism evidence="1 2">
    <name type="scientific">Clunio marinus</name>
    <dbReference type="NCBI Taxonomy" id="568069"/>
    <lineage>
        <taxon>Eukaryota</taxon>
        <taxon>Metazoa</taxon>
        <taxon>Ecdysozoa</taxon>
        <taxon>Arthropoda</taxon>
        <taxon>Hexapoda</taxon>
        <taxon>Insecta</taxon>
        <taxon>Pterygota</taxon>
        <taxon>Neoptera</taxon>
        <taxon>Endopterygota</taxon>
        <taxon>Diptera</taxon>
        <taxon>Nematocera</taxon>
        <taxon>Chironomoidea</taxon>
        <taxon>Chironomidae</taxon>
        <taxon>Clunio</taxon>
    </lineage>
</organism>
<name>A0A1J1I9Y9_9DIPT</name>